<evidence type="ECO:0000313" key="3">
    <source>
        <dbReference type="Proteomes" id="UP000823775"/>
    </source>
</evidence>
<dbReference type="Proteomes" id="UP000823775">
    <property type="component" value="Unassembled WGS sequence"/>
</dbReference>
<dbReference type="EMBL" id="JACEIK010016498">
    <property type="protein sequence ID" value="MCE5165665.1"/>
    <property type="molecule type" value="Genomic_DNA"/>
</dbReference>
<feature type="region of interest" description="Disordered" evidence="1">
    <location>
        <begin position="55"/>
        <end position="84"/>
    </location>
</feature>
<feature type="compositionally biased region" description="Basic and acidic residues" evidence="1">
    <location>
        <begin position="71"/>
        <end position="84"/>
    </location>
</feature>
<evidence type="ECO:0000313" key="2">
    <source>
        <dbReference type="EMBL" id="MCE5165665.1"/>
    </source>
</evidence>
<reference evidence="2 3" key="1">
    <citation type="journal article" date="2021" name="BMC Genomics">
        <title>Datura genome reveals duplications of psychoactive alkaloid biosynthetic genes and high mutation rate following tissue culture.</title>
        <authorList>
            <person name="Rajewski A."/>
            <person name="Carter-House D."/>
            <person name="Stajich J."/>
            <person name="Litt A."/>
        </authorList>
    </citation>
    <scope>NUCLEOTIDE SEQUENCE [LARGE SCALE GENOMIC DNA]</scope>
    <source>
        <strain evidence="2">AR-01</strain>
    </source>
</reference>
<keyword evidence="3" id="KW-1185">Reference proteome</keyword>
<sequence length="84" mass="9148">MHVLPRTDGCRGEFVDVGGRSDCGLFAGFANGNGCPMFFQWFMVVEWPMAAENGGDGTAALLPPAKRGRKEGHGVSSEKMREWE</sequence>
<proteinExistence type="predicted"/>
<accession>A0ABS8Y0G9</accession>
<protein>
    <submittedName>
        <fullName evidence="2">Uncharacterized protein</fullName>
    </submittedName>
</protein>
<comment type="caution">
    <text evidence="2">The sequence shown here is derived from an EMBL/GenBank/DDBJ whole genome shotgun (WGS) entry which is preliminary data.</text>
</comment>
<name>A0ABS8Y0G9_DATST</name>
<gene>
    <name evidence="2" type="ORF">HAX54_011427</name>
</gene>
<evidence type="ECO:0000256" key="1">
    <source>
        <dbReference type="SAM" id="MobiDB-lite"/>
    </source>
</evidence>
<feature type="non-terminal residue" evidence="2">
    <location>
        <position position="84"/>
    </location>
</feature>
<organism evidence="2 3">
    <name type="scientific">Datura stramonium</name>
    <name type="common">Jimsonweed</name>
    <name type="synonym">Common thornapple</name>
    <dbReference type="NCBI Taxonomy" id="4076"/>
    <lineage>
        <taxon>Eukaryota</taxon>
        <taxon>Viridiplantae</taxon>
        <taxon>Streptophyta</taxon>
        <taxon>Embryophyta</taxon>
        <taxon>Tracheophyta</taxon>
        <taxon>Spermatophyta</taxon>
        <taxon>Magnoliopsida</taxon>
        <taxon>eudicotyledons</taxon>
        <taxon>Gunneridae</taxon>
        <taxon>Pentapetalae</taxon>
        <taxon>asterids</taxon>
        <taxon>lamiids</taxon>
        <taxon>Solanales</taxon>
        <taxon>Solanaceae</taxon>
        <taxon>Solanoideae</taxon>
        <taxon>Datureae</taxon>
        <taxon>Datura</taxon>
    </lineage>
</organism>